<dbReference type="EMBL" id="LAZR01063634">
    <property type="protein sequence ID" value="KKK59120.1"/>
    <property type="molecule type" value="Genomic_DNA"/>
</dbReference>
<gene>
    <name evidence="1" type="ORF">LCGC14_3037550</name>
</gene>
<proteinExistence type="predicted"/>
<sequence>MATVRLPSSQAINVDNLDVTLEGASVLAQLYGYDAG</sequence>
<evidence type="ECO:0000313" key="1">
    <source>
        <dbReference type="EMBL" id="KKK59120.1"/>
    </source>
</evidence>
<protein>
    <submittedName>
        <fullName evidence="1">Uncharacterized protein</fullName>
    </submittedName>
</protein>
<feature type="non-terminal residue" evidence="1">
    <location>
        <position position="36"/>
    </location>
</feature>
<name>A0A0F8XDT0_9ZZZZ</name>
<accession>A0A0F8XDT0</accession>
<organism evidence="1">
    <name type="scientific">marine sediment metagenome</name>
    <dbReference type="NCBI Taxonomy" id="412755"/>
    <lineage>
        <taxon>unclassified sequences</taxon>
        <taxon>metagenomes</taxon>
        <taxon>ecological metagenomes</taxon>
    </lineage>
</organism>
<comment type="caution">
    <text evidence="1">The sequence shown here is derived from an EMBL/GenBank/DDBJ whole genome shotgun (WGS) entry which is preliminary data.</text>
</comment>
<reference evidence="1" key="1">
    <citation type="journal article" date="2015" name="Nature">
        <title>Complex archaea that bridge the gap between prokaryotes and eukaryotes.</title>
        <authorList>
            <person name="Spang A."/>
            <person name="Saw J.H."/>
            <person name="Jorgensen S.L."/>
            <person name="Zaremba-Niedzwiedzka K."/>
            <person name="Martijn J."/>
            <person name="Lind A.E."/>
            <person name="van Eijk R."/>
            <person name="Schleper C."/>
            <person name="Guy L."/>
            <person name="Ettema T.J."/>
        </authorList>
    </citation>
    <scope>NUCLEOTIDE SEQUENCE</scope>
</reference>
<dbReference type="AlphaFoldDB" id="A0A0F8XDT0"/>